<dbReference type="GO" id="GO:0019853">
    <property type="term" value="P:L-ascorbic acid biosynthetic process"/>
    <property type="evidence" value="ECO:0007669"/>
    <property type="project" value="TreeGrafter"/>
</dbReference>
<evidence type="ECO:0000256" key="7">
    <source>
        <dbReference type="ARBA" id="ARBA00013227"/>
    </source>
</evidence>
<feature type="binding site" evidence="15">
    <location>
        <position position="16"/>
    </location>
    <ligand>
        <name>a divalent metal cation</name>
        <dbReference type="ChEBI" id="CHEBI:60240"/>
    </ligand>
</feature>
<keyword evidence="18" id="KW-1185">Reference proteome</keyword>
<evidence type="ECO:0000256" key="9">
    <source>
        <dbReference type="ARBA" id="ARBA00022490"/>
    </source>
</evidence>
<comment type="similarity">
    <text evidence="6">Belongs to the SMP-30/CGR1 family.</text>
</comment>
<dbReference type="Pfam" id="PF08450">
    <property type="entry name" value="SGL"/>
    <property type="match status" value="1"/>
</dbReference>
<dbReference type="EMBL" id="CAXKWB010005569">
    <property type="protein sequence ID" value="CAL4079075.1"/>
    <property type="molecule type" value="Genomic_DNA"/>
</dbReference>
<dbReference type="InterPro" id="IPR008367">
    <property type="entry name" value="Regucalcin"/>
</dbReference>
<evidence type="ECO:0000256" key="4">
    <source>
        <dbReference type="ARBA" id="ARBA00001946"/>
    </source>
</evidence>
<dbReference type="EC" id="3.1.1.17" evidence="7"/>
<organism evidence="17 18">
    <name type="scientific">Meganyctiphanes norvegica</name>
    <name type="common">Northern krill</name>
    <name type="synonym">Thysanopoda norvegica</name>
    <dbReference type="NCBI Taxonomy" id="48144"/>
    <lineage>
        <taxon>Eukaryota</taxon>
        <taxon>Metazoa</taxon>
        <taxon>Ecdysozoa</taxon>
        <taxon>Arthropoda</taxon>
        <taxon>Crustacea</taxon>
        <taxon>Multicrustacea</taxon>
        <taxon>Malacostraca</taxon>
        <taxon>Eumalacostraca</taxon>
        <taxon>Eucarida</taxon>
        <taxon>Euphausiacea</taxon>
        <taxon>Euphausiidae</taxon>
        <taxon>Meganyctiphanes</taxon>
    </lineage>
</organism>
<evidence type="ECO:0000256" key="5">
    <source>
        <dbReference type="ARBA" id="ARBA00004496"/>
    </source>
</evidence>
<evidence type="ECO:0000256" key="8">
    <source>
        <dbReference type="ARBA" id="ARBA00016808"/>
    </source>
</evidence>
<evidence type="ECO:0000256" key="14">
    <source>
        <dbReference type="PIRSR" id="PIRSR605511-1"/>
    </source>
</evidence>
<feature type="binding site" evidence="15">
    <location>
        <position position="133"/>
    </location>
    <ligand>
        <name>substrate</name>
    </ligand>
</feature>
<dbReference type="PRINTS" id="PR01790">
    <property type="entry name" value="SMP30FAMILY"/>
</dbReference>
<feature type="binding site" evidence="15">
    <location>
        <position position="115"/>
    </location>
    <ligand>
        <name>substrate</name>
    </ligand>
</feature>
<dbReference type="SUPFAM" id="SSF63829">
    <property type="entry name" value="Calcium-dependent phosphotriesterase"/>
    <property type="match status" value="1"/>
</dbReference>
<evidence type="ECO:0000256" key="13">
    <source>
        <dbReference type="ARBA" id="ARBA00032464"/>
    </source>
</evidence>
<accession>A0AAV2QFY6</accession>
<dbReference type="GO" id="GO:0030234">
    <property type="term" value="F:enzyme regulator activity"/>
    <property type="evidence" value="ECO:0007669"/>
    <property type="project" value="InterPro"/>
</dbReference>
<keyword evidence="15" id="KW-0862">Zinc</keyword>
<protein>
    <recommendedName>
        <fullName evidence="8">Regucalcin</fullName>
        <ecNumber evidence="7">3.1.1.17</ecNumber>
    </recommendedName>
    <alternativeName>
        <fullName evidence="13">Gluconolactonase</fullName>
    </alternativeName>
</protein>
<keyword evidence="11" id="KW-0378">Hydrolase</keyword>
<evidence type="ECO:0000256" key="1">
    <source>
        <dbReference type="ARBA" id="ARBA00001589"/>
    </source>
</evidence>
<name>A0AAV2QFY6_MEGNR</name>
<dbReference type="GO" id="GO:0004341">
    <property type="term" value="F:gluconolactonase activity"/>
    <property type="evidence" value="ECO:0007669"/>
    <property type="project" value="UniProtKB-EC"/>
</dbReference>
<feature type="binding site" evidence="15">
    <location>
        <position position="113"/>
    </location>
    <ligand>
        <name>substrate</name>
    </ligand>
</feature>
<evidence type="ECO:0000256" key="6">
    <source>
        <dbReference type="ARBA" id="ARBA00008853"/>
    </source>
</evidence>
<dbReference type="FunFam" id="2.120.10.30:FF:000027">
    <property type="entry name" value="Regucalcin homologue"/>
    <property type="match status" value="1"/>
</dbReference>
<evidence type="ECO:0000256" key="10">
    <source>
        <dbReference type="ARBA" id="ARBA00022723"/>
    </source>
</evidence>
<feature type="binding site" evidence="15">
    <location>
        <position position="166"/>
    </location>
    <ligand>
        <name>a divalent metal cation</name>
        <dbReference type="ChEBI" id="CHEBI:60240"/>
    </ligand>
</feature>
<evidence type="ECO:0000313" key="18">
    <source>
        <dbReference type="Proteomes" id="UP001497623"/>
    </source>
</evidence>
<comment type="catalytic activity">
    <reaction evidence="1">
        <text>D-glucono-1,5-lactone + H2O = D-gluconate + H(+)</text>
        <dbReference type="Rhea" id="RHEA:10440"/>
        <dbReference type="ChEBI" id="CHEBI:15377"/>
        <dbReference type="ChEBI" id="CHEBI:15378"/>
        <dbReference type="ChEBI" id="CHEBI:16217"/>
        <dbReference type="ChEBI" id="CHEBI:18391"/>
        <dbReference type="EC" id="3.1.1.17"/>
    </reaction>
</comment>
<dbReference type="Gene3D" id="2.120.10.30">
    <property type="entry name" value="TolB, C-terminal domain"/>
    <property type="match status" value="1"/>
</dbReference>
<comment type="subcellular location">
    <subcellularLocation>
        <location evidence="5">Cytoplasm</location>
    </subcellularLocation>
</comment>
<comment type="caution">
    <text evidence="17">The sequence shown here is derived from an EMBL/GenBank/DDBJ whole genome shotgun (WGS) entry which is preliminary data.</text>
</comment>
<dbReference type="InterPro" id="IPR011042">
    <property type="entry name" value="6-blade_b-propeller_TolB-like"/>
</dbReference>
<keyword evidence="9" id="KW-0963">Cytoplasm</keyword>
<comment type="cofactor">
    <cofactor evidence="3">
        <name>Mn(2+)</name>
        <dbReference type="ChEBI" id="CHEBI:29035"/>
    </cofactor>
</comment>
<evidence type="ECO:0000256" key="3">
    <source>
        <dbReference type="ARBA" id="ARBA00001936"/>
    </source>
</evidence>
<dbReference type="AlphaFoldDB" id="A0AAV2QFY6"/>
<keyword evidence="10 15" id="KW-0479">Metal-binding</keyword>
<evidence type="ECO:0000256" key="11">
    <source>
        <dbReference type="ARBA" id="ARBA00022801"/>
    </source>
</evidence>
<evidence type="ECO:0000259" key="16">
    <source>
        <dbReference type="Pfam" id="PF08450"/>
    </source>
</evidence>
<dbReference type="PANTHER" id="PTHR10907:SF66">
    <property type="entry name" value="MIP34848P1-RELATED"/>
    <property type="match status" value="1"/>
</dbReference>
<feature type="binding site" evidence="15">
    <location>
        <position position="218"/>
    </location>
    <ligand>
        <name>a divalent metal cation</name>
        <dbReference type="ChEBI" id="CHEBI:60240"/>
    </ligand>
</feature>
<evidence type="ECO:0000313" key="17">
    <source>
        <dbReference type="EMBL" id="CAL4079075.1"/>
    </source>
</evidence>
<dbReference type="PANTHER" id="PTHR10907">
    <property type="entry name" value="REGUCALCIN"/>
    <property type="match status" value="1"/>
</dbReference>
<proteinExistence type="inferred from homology"/>
<feature type="domain" description="SMP-30/Gluconolactonase/LRE-like region" evidence="16">
    <location>
        <begin position="14"/>
        <end position="278"/>
    </location>
</feature>
<reference evidence="17 18" key="1">
    <citation type="submission" date="2024-05" db="EMBL/GenBank/DDBJ databases">
        <authorList>
            <person name="Wallberg A."/>
        </authorList>
    </citation>
    <scope>NUCLEOTIDE SEQUENCE [LARGE SCALE GENOMIC DNA]</scope>
</reference>
<comment type="cofactor">
    <cofactor evidence="4">
        <name>Mg(2+)</name>
        <dbReference type="ChEBI" id="CHEBI:18420"/>
    </cofactor>
</comment>
<evidence type="ECO:0000256" key="15">
    <source>
        <dbReference type="PIRSR" id="PIRSR605511-2"/>
    </source>
</evidence>
<feature type="active site" description="Proton donor/acceptor" evidence="14">
    <location>
        <position position="218"/>
    </location>
</feature>
<dbReference type="GO" id="GO:0005737">
    <property type="term" value="C:cytoplasm"/>
    <property type="evidence" value="ECO:0007669"/>
    <property type="project" value="UniProtKB-SubCell"/>
</dbReference>
<gene>
    <name evidence="17" type="ORF">MNOR_LOCUS10834</name>
</gene>
<keyword evidence="12" id="KW-0106">Calcium</keyword>
<dbReference type="InterPro" id="IPR013658">
    <property type="entry name" value="SGL"/>
</dbReference>
<dbReference type="InterPro" id="IPR005511">
    <property type="entry name" value="SMP-30"/>
</dbReference>
<comment type="cofactor">
    <cofactor evidence="15">
        <name>Zn(2+)</name>
        <dbReference type="ChEBI" id="CHEBI:29105"/>
    </cofactor>
    <text evidence="15">Binds 1 divalent metal cation per subunit.</text>
</comment>
<evidence type="ECO:0000256" key="12">
    <source>
        <dbReference type="ARBA" id="ARBA00022837"/>
    </source>
</evidence>
<dbReference type="GO" id="GO:0005509">
    <property type="term" value="F:calcium ion binding"/>
    <property type="evidence" value="ECO:0007669"/>
    <property type="project" value="InterPro"/>
</dbReference>
<sequence length="324" mass="35303">MAGVVKQVCSPVELGEGPHWVQGQKALYYVDIRKGYVHRYFPDQDKHQSLKVEAAGSGDSVSLVVPVAGSSDLYVVGIGRSIGIVHWPLNAPDKHQTKATVLQTIDDQSPNNRFNDGKCDPQGRLWAGTMGHESEPAVLEKEKGSLFCLDTANNISKWVDKVSISNGLAWTQDKGTFYYIDSLAFSVDAFDYDDTTGKISNRRVVFDFKKSNVEGIPDGMTIDTDGNLWVACFLGSKVICVEPKSGSLKCKVDLPARDITSVCWGGDDYATLFVTSAQTGHSSEELSKKPYEGATFTITGLGAKGFPPVDYKADLNMIKTKMAL</sequence>
<comment type="cofactor">
    <cofactor evidence="2">
        <name>Ca(2+)</name>
        <dbReference type="ChEBI" id="CHEBI:29108"/>
    </cofactor>
</comment>
<dbReference type="Proteomes" id="UP001497623">
    <property type="component" value="Unassembled WGS sequence"/>
</dbReference>
<evidence type="ECO:0000256" key="2">
    <source>
        <dbReference type="ARBA" id="ARBA00001913"/>
    </source>
</evidence>
<dbReference type="PRINTS" id="PR01791">
    <property type="entry name" value="REGUCALCIN"/>
</dbReference>